<organism evidence="10 11">
    <name type="scientific">Tepidiphilus thermophilus</name>
    <dbReference type="NCBI Taxonomy" id="876478"/>
    <lineage>
        <taxon>Bacteria</taxon>
        <taxon>Pseudomonadati</taxon>
        <taxon>Pseudomonadota</taxon>
        <taxon>Hydrogenophilia</taxon>
        <taxon>Hydrogenophilales</taxon>
        <taxon>Hydrogenophilaceae</taxon>
        <taxon>Tepidiphilus</taxon>
    </lineage>
</organism>
<dbReference type="Gene3D" id="3.30.200.20">
    <property type="entry name" value="Phosphorylase Kinase, domain 1"/>
    <property type="match status" value="1"/>
</dbReference>
<proteinExistence type="inferred from homology"/>
<dbReference type="InterPro" id="IPR018236">
    <property type="entry name" value="SAICAR_synthetase_CS"/>
</dbReference>
<protein>
    <recommendedName>
        <fullName evidence="8">Phosphoribosylaminoimidazole-succinocarboxamide synthase</fullName>
        <ecNumber evidence="8">6.3.2.6</ecNumber>
    </recommendedName>
    <alternativeName>
        <fullName evidence="8">SAICAR synthetase</fullName>
    </alternativeName>
</protein>
<keyword evidence="11" id="KW-1185">Reference proteome</keyword>
<dbReference type="InterPro" id="IPR028923">
    <property type="entry name" value="SAICAR_synt/ADE2_N"/>
</dbReference>
<comment type="similarity">
    <text evidence="2 8">Belongs to the SAICAR synthetase family.</text>
</comment>
<dbReference type="Proteomes" id="UP000182108">
    <property type="component" value="Unassembled WGS sequence"/>
</dbReference>
<evidence type="ECO:0000256" key="3">
    <source>
        <dbReference type="ARBA" id="ARBA00022598"/>
    </source>
</evidence>
<dbReference type="Gene3D" id="3.30.470.20">
    <property type="entry name" value="ATP-grasp fold, B domain"/>
    <property type="match status" value="1"/>
</dbReference>
<dbReference type="NCBIfam" id="NF010568">
    <property type="entry name" value="PRK13961.1"/>
    <property type="match status" value="1"/>
</dbReference>
<keyword evidence="6 8" id="KW-0067">ATP-binding</keyword>
<dbReference type="GO" id="GO:0004639">
    <property type="term" value="F:phosphoribosylaminoimidazolesuccinocarboxamide synthase activity"/>
    <property type="evidence" value="ECO:0007669"/>
    <property type="project" value="UniProtKB-UniRule"/>
</dbReference>
<keyword evidence="5 8" id="KW-0658">Purine biosynthesis</keyword>
<evidence type="ECO:0000256" key="6">
    <source>
        <dbReference type="ARBA" id="ARBA00022840"/>
    </source>
</evidence>
<keyword evidence="3 8" id="KW-0436">Ligase</keyword>
<dbReference type="HAMAP" id="MF_00137">
    <property type="entry name" value="SAICAR_synth"/>
    <property type="match status" value="1"/>
</dbReference>
<dbReference type="GO" id="GO:0005737">
    <property type="term" value="C:cytoplasm"/>
    <property type="evidence" value="ECO:0007669"/>
    <property type="project" value="TreeGrafter"/>
</dbReference>
<evidence type="ECO:0000256" key="1">
    <source>
        <dbReference type="ARBA" id="ARBA00004672"/>
    </source>
</evidence>
<evidence type="ECO:0000256" key="5">
    <source>
        <dbReference type="ARBA" id="ARBA00022755"/>
    </source>
</evidence>
<dbReference type="InterPro" id="IPR001636">
    <property type="entry name" value="SAICAR_synth"/>
</dbReference>
<accession>A0A0K6IVF3</accession>
<dbReference type="FunFam" id="3.30.470.20:FF:000015">
    <property type="entry name" value="Phosphoribosylaminoimidazole-succinocarboxamide synthase"/>
    <property type="match status" value="1"/>
</dbReference>
<evidence type="ECO:0000256" key="4">
    <source>
        <dbReference type="ARBA" id="ARBA00022741"/>
    </source>
</evidence>
<dbReference type="CDD" id="cd01414">
    <property type="entry name" value="SAICAR_synt_Sc"/>
    <property type="match status" value="1"/>
</dbReference>
<sequence>MAEAIFETHITSLPLIGRGKVRDLYAVGEDKLLVVATDRLSAFDVVLPDPIPGKGKVLTAITEFWLEQLAGIVPDHRTGIDPTSVVAPGERDQVAGRAMVVKRLQPLPIEAVVRGYLIGSGWKEYQQKGSVCGITLPAGLRLAERLPEPIFTPATKAEAGEHDENISFEQAEALCAAKLAPHDGAALARQAKAAALALYTRARDYAAERGILIADTKFEFGIDAAGVLHLIDEVLTPDSSRFWPADAWQPGTNPPSFDKQYVRDYLETLAWDKTAPGPRLPEEVIRKTAEKYREAYRRLVGRSLPE</sequence>
<dbReference type="Pfam" id="PF01259">
    <property type="entry name" value="SAICAR_synt"/>
    <property type="match status" value="1"/>
</dbReference>
<evidence type="ECO:0000313" key="11">
    <source>
        <dbReference type="Proteomes" id="UP000182108"/>
    </source>
</evidence>
<evidence type="ECO:0000256" key="8">
    <source>
        <dbReference type="HAMAP-Rule" id="MF_00137"/>
    </source>
</evidence>
<evidence type="ECO:0000313" key="10">
    <source>
        <dbReference type="EMBL" id="CUB07322.1"/>
    </source>
</evidence>
<dbReference type="NCBIfam" id="TIGR00081">
    <property type="entry name" value="purC"/>
    <property type="match status" value="1"/>
</dbReference>
<dbReference type="PANTHER" id="PTHR43700:SF1">
    <property type="entry name" value="PHOSPHORIBOSYLAMINOIMIDAZOLE-SUCCINOCARBOXAMIDE SYNTHASE"/>
    <property type="match status" value="1"/>
</dbReference>
<evidence type="ECO:0000256" key="2">
    <source>
        <dbReference type="ARBA" id="ARBA00010190"/>
    </source>
</evidence>
<dbReference type="EMBL" id="CYHH01000006">
    <property type="protein sequence ID" value="CUB07322.1"/>
    <property type="molecule type" value="Genomic_DNA"/>
</dbReference>
<dbReference type="PANTHER" id="PTHR43700">
    <property type="entry name" value="PHOSPHORIBOSYLAMINOIMIDAZOLE-SUCCINOCARBOXAMIDE SYNTHASE"/>
    <property type="match status" value="1"/>
</dbReference>
<dbReference type="OrthoDB" id="9801549at2"/>
<evidence type="ECO:0000256" key="7">
    <source>
        <dbReference type="ARBA" id="ARBA00048475"/>
    </source>
</evidence>
<keyword evidence="4 8" id="KW-0547">Nucleotide-binding</keyword>
<evidence type="ECO:0000259" key="9">
    <source>
        <dbReference type="Pfam" id="PF01259"/>
    </source>
</evidence>
<dbReference type="UniPathway" id="UPA00074">
    <property type="reaction ID" value="UER00131"/>
</dbReference>
<comment type="pathway">
    <text evidence="1 8">Purine metabolism; IMP biosynthesis via de novo pathway; 5-amino-1-(5-phospho-D-ribosyl)imidazole-4-carboxamide from 5-amino-1-(5-phospho-D-ribosyl)imidazole-4-carboxylate: step 1/2.</text>
</comment>
<reference evidence="11" key="1">
    <citation type="submission" date="2015-08" db="EMBL/GenBank/DDBJ databases">
        <authorList>
            <person name="Babu N.S."/>
            <person name="Beckwith C.J."/>
            <person name="Beseler K.G."/>
            <person name="Brison A."/>
            <person name="Carone J.V."/>
            <person name="Caskin T.P."/>
            <person name="Diamond M."/>
            <person name="Durham M.E."/>
            <person name="Foxe J.M."/>
            <person name="Go M."/>
            <person name="Henderson B.A."/>
            <person name="Jones I.B."/>
            <person name="McGettigan J.A."/>
            <person name="Micheletti S.J."/>
            <person name="Nasrallah M.E."/>
            <person name="Ortiz D."/>
            <person name="Piller C.R."/>
            <person name="Privatt S.R."/>
            <person name="Schneider S.L."/>
            <person name="Sharp S."/>
            <person name="Smith T.C."/>
            <person name="Stanton J.D."/>
            <person name="Ullery H.E."/>
            <person name="Wilson R.J."/>
            <person name="Serrano M.G."/>
            <person name="Buck G."/>
            <person name="Lee V."/>
            <person name="Wang Y."/>
            <person name="Carvalho R."/>
            <person name="Voegtly L."/>
            <person name="Shi R."/>
            <person name="Duckworth R."/>
            <person name="Johnson A."/>
            <person name="Loviza R."/>
            <person name="Walstead R."/>
            <person name="Shah Z."/>
            <person name="Kiflezghi M."/>
            <person name="Wade K."/>
            <person name="Ball S.L."/>
            <person name="Bradley K.W."/>
            <person name="Asai D.J."/>
            <person name="Bowman C.A."/>
            <person name="Russell D.A."/>
            <person name="Pope W.H."/>
            <person name="Jacobs-Sera D."/>
            <person name="Hendrix R.W."/>
            <person name="Hatfull G.F."/>
        </authorList>
    </citation>
    <scope>NUCLEOTIDE SEQUENCE [LARGE SCALE GENOMIC DNA]</scope>
    <source>
        <strain evidence="11">JCM 19170</strain>
    </source>
</reference>
<dbReference type="GO" id="GO:0005524">
    <property type="term" value="F:ATP binding"/>
    <property type="evidence" value="ECO:0007669"/>
    <property type="project" value="UniProtKB-KW"/>
</dbReference>
<dbReference type="PROSITE" id="PS01058">
    <property type="entry name" value="SAICAR_SYNTHETASE_2"/>
    <property type="match status" value="1"/>
</dbReference>
<dbReference type="GO" id="GO:0006189">
    <property type="term" value="P:'de novo' IMP biosynthetic process"/>
    <property type="evidence" value="ECO:0007669"/>
    <property type="project" value="UniProtKB-UniRule"/>
</dbReference>
<dbReference type="RefSeq" id="WP_055423612.1">
    <property type="nucleotide sequence ID" value="NZ_CYHH01000006.1"/>
</dbReference>
<dbReference type="PROSITE" id="PS01057">
    <property type="entry name" value="SAICAR_SYNTHETASE_1"/>
    <property type="match status" value="1"/>
</dbReference>
<dbReference type="EC" id="6.3.2.6" evidence="8"/>
<name>A0A0K6IVF3_9PROT</name>
<comment type="catalytic activity">
    <reaction evidence="7 8">
        <text>5-amino-1-(5-phospho-D-ribosyl)imidazole-4-carboxylate + L-aspartate + ATP = (2S)-2-[5-amino-1-(5-phospho-beta-D-ribosyl)imidazole-4-carboxamido]succinate + ADP + phosphate + 2 H(+)</text>
        <dbReference type="Rhea" id="RHEA:22628"/>
        <dbReference type="ChEBI" id="CHEBI:15378"/>
        <dbReference type="ChEBI" id="CHEBI:29991"/>
        <dbReference type="ChEBI" id="CHEBI:30616"/>
        <dbReference type="ChEBI" id="CHEBI:43474"/>
        <dbReference type="ChEBI" id="CHEBI:58443"/>
        <dbReference type="ChEBI" id="CHEBI:77657"/>
        <dbReference type="ChEBI" id="CHEBI:456216"/>
        <dbReference type="EC" id="6.3.2.6"/>
    </reaction>
</comment>
<dbReference type="AlphaFoldDB" id="A0A0K6IVF3"/>
<feature type="domain" description="SAICAR synthetase/ADE2 N-terminal" evidence="9">
    <location>
        <begin position="16"/>
        <end position="275"/>
    </location>
</feature>
<gene>
    <name evidence="8" type="primary">purC</name>
    <name evidence="10" type="ORF">Ga0061068_10672</name>
</gene>
<dbReference type="SUPFAM" id="SSF56104">
    <property type="entry name" value="SAICAR synthase-like"/>
    <property type="match status" value="1"/>
</dbReference>